<feature type="coiled-coil region" evidence="1">
    <location>
        <begin position="381"/>
        <end position="408"/>
    </location>
</feature>
<dbReference type="RefSeq" id="WP_177034220.1">
    <property type="nucleotide sequence ID" value="NZ_JACAOZ010000014.1"/>
</dbReference>
<protein>
    <submittedName>
        <fullName evidence="2">Sulfotransferase</fullName>
    </submittedName>
</protein>
<dbReference type="InterPro" id="IPR014556">
    <property type="entry name" value="UCP029407"/>
</dbReference>
<keyword evidence="1" id="KW-0175">Coiled coil</keyword>
<comment type="caution">
    <text evidence="2">The sequence shown here is derived from an EMBL/GenBank/DDBJ whole genome shotgun (WGS) entry which is preliminary data.</text>
</comment>
<proteinExistence type="predicted"/>
<evidence type="ECO:0000256" key="1">
    <source>
        <dbReference type="SAM" id="Coils"/>
    </source>
</evidence>
<sequence>MHNSTAILVLGMPRSGTSAVTRVLNLHGAVLSENLLPAADANPKGFFESADALAIHERLLSSLGRSWFDIGEMPDGWVDFSETQQAHRELEALIKRDYRGETIWIVKEPRMCRFLPLWLRVLEGLCISPKAVLVTRHPDEVVNSIATMVGDGQWSADHTKTLWLEYFFEAEKASRQIPRALITYDHLLTDWEAHVNRIAAELEIVWPNSSDSIRSEVDLYLNSENRHHDYSLSYDEGRGEFSFAEKTYMICHEMKEGYWTALEAMNSSFSAMLAFFHRPMHDLVHKVAEHYSNIALAQKIQFDELSNESKNALQAKQFELDELKVKNDSLQIAQQVQLEDLRRHNESVCLSHQAELDELKGYYNALQLSQESELSKQHDLIGMQEAELSRLKRELAELEITTDKLFADMSALQAREESAHQILLETQASYAELKRLTRQKAWLIRTFLSRIVKNE</sequence>
<gene>
    <name evidence="2" type="ORF">HX797_17770</name>
</gene>
<organism evidence="2 3">
    <name type="scientific">Pseudomonas edaphica</name>
    <dbReference type="NCBI Taxonomy" id="2006980"/>
    <lineage>
        <taxon>Bacteria</taxon>
        <taxon>Pseudomonadati</taxon>
        <taxon>Pseudomonadota</taxon>
        <taxon>Gammaproteobacteria</taxon>
        <taxon>Pseudomonadales</taxon>
        <taxon>Pseudomonadaceae</taxon>
        <taxon>Pseudomonas</taxon>
    </lineage>
</organism>
<dbReference type="SUPFAM" id="SSF52540">
    <property type="entry name" value="P-loop containing nucleoside triphosphate hydrolases"/>
    <property type="match status" value="1"/>
</dbReference>
<evidence type="ECO:0000313" key="2">
    <source>
        <dbReference type="EMBL" id="NVZ58114.1"/>
    </source>
</evidence>
<dbReference type="Pfam" id="PF13469">
    <property type="entry name" value="Sulfotransfer_3"/>
    <property type="match status" value="1"/>
</dbReference>
<keyword evidence="2" id="KW-0808">Transferase</keyword>
<dbReference type="PIRSF" id="PIRSF029407">
    <property type="entry name" value="UCP029407"/>
    <property type="match status" value="1"/>
</dbReference>
<dbReference type="InterPro" id="IPR027417">
    <property type="entry name" value="P-loop_NTPase"/>
</dbReference>
<accession>A0A7Y7V7T2</accession>
<dbReference type="Proteomes" id="UP000560470">
    <property type="component" value="Unassembled WGS sequence"/>
</dbReference>
<dbReference type="AlphaFoldDB" id="A0A7Y7V7T2"/>
<evidence type="ECO:0000313" key="3">
    <source>
        <dbReference type="Proteomes" id="UP000560470"/>
    </source>
</evidence>
<name>A0A7Y7V7T2_9PSED</name>
<dbReference type="EMBL" id="JACAOZ010000014">
    <property type="protein sequence ID" value="NVZ58114.1"/>
    <property type="molecule type" value="Genomic_DNA"/>
</dbReference>
<reference evidence="2 3" key="1">
    <citation type="submission" date="2020-04" db="EMBL/GenBank/DDBJ databases">
        <title>Molecular characterization of pseudomonads from Agaricus bisporus reveal novel blotch 2 pathogens in Western Europe.</title>
        <authorList>
            <person name="Taparia T."/>
            <person name="Krijger M."/>
            <person name="Haynes E."/>
            <person name="Elpinstone J.G."/>
            <person name="Noble R."/>
            <person name="Van Der Wolf J."/>
        </authorList>
    </citation>
    <scope>NUCLEOTIDE SEQUENCE [LARGE SCALE GENOMIC DNA]</scope>
    <source>
        <strain evidence="2 3">B7002</strain>
    </source>
</reference>
<dbReference type="Gene3D" id="3.40.50.300">
    <property type="entry name" value="P-loop containing nucleotide triphosphate hydrolases"/>
    <property type="match status" value="1"/>
</dbReference>
<dbReference type="GO" id="GO:0016740">
    <property type="term" value="F:transferase activity"/>
    <property type="evidence" value="ECO:0007669"/>
    <property type="project" value="UniProtKB-KW"/>
</dbReference>